<dbReference type="GO" id="GO:0016042">
    <property type="term" value="P:lipid catabolic process"/>
    <property type="evidence" value="ECO:0007669"/>
    <property type="project" value="UniProtKB-UniRule"/>
</dbReference>
<dbReference type="EMBL" id="CDSF01000089">
    <property type="protein sequence ID" value="CEO98986.1"/>
    <property type="molecule type" value="Genomic_DNA"/>
</dbReference>
<dbReference type="GO" id="GO:0004622">
    <property type="term" value="F:phosphatidylcholine lysophospholipase activity"/>
    <property type="evidence" value="ECO:0007669"/>
    <property type="project" value="InterPro"/>
</dbReference>
<dbReference type="OMA" id="CEMLVIT"/>
<organism evidence="14 15">
    <name type="scientific">Plasmodiophora brassicae</name>
    <name type="common">Clubroot disease agent</name>
    <dbReference type="NCBI Taxonomy" id="37360"/>
    <lineage>
        <taxon>Eukaryota</taxon>
        <taxon>Sar</taxon>
        <taxon>Rhizaria</taxon>
        <taxon>Endomyxa</taxon>
        <taxon>Phytomyxea</taxon>
        <taxon>Plasmodiophorida</taxon>
        <taxon>Plasmodiophoridae</taxon>
        <taxon>Plasmodiophora</taxon>
    </lineage>
</organism>
<dbReference type="GO" id="GO:0016020">
    <property type="term" value="C:membrane"/>
    <property type="evidence" value="ECO:0007669"/>
    <property type="project" value="UniProtKB-SubCell"/>
</dbReference>
<protein>
    <submittedName>
        <fullName evidence="14">Uncharacterized protein</fullName>
    </submittedName>
</protein>
<feature type="short sequence motif" description="GXGXXG" evidence="9">
    <location>
        <begin position="764"/>
        <end position="769"/>
    </location>
</feature>
<name>A0A0G4IV44_PLABS</name>
<keyword evidence="8 11" id="KW-0472">Membrane</keyword>
<proteinExistence type="inferred from homology"/>
<evidence type="ECO:0000313" key="15">
    <source>
        <dbReference type="Proteomes" id="UP000039324"/>
    </source>
</evidence>
<keyword evidence="15" id="KW-1185">Reference proteome</keyword>
<sequence>MEKSRSRRWIAIAVAIVASAVLASLSRRTGWLKNTFDIQLQVELQWGHVLLVVLVNIAVVGYAGAHVWVQKALKPRRTPGNAEISTATADIFNKIDAAEVRDPDEHFERMERTSDKVPHERKDAAADTSAAAEPLSTEDRVYRAFSKISSRLPREAFTEFYSRCIVWHHLDDGDTLFSRGDELGDIGMYIVVEGSLSAYRSSTSLTAPFQRYHAGDFAGDISMLARCKRFFTLRADTDVELVRVSTNMFKELAAKYPAWVLSFMRTSLSRNWYTAHFFLRGFLQISSDDDQLNHHQCALTNYFAEGTPNGDALASFEPDLQEMHLSSGQVIYEHSTTRHRHMYILKKGRVCLTPKPPMEQLQIGAASSAVESALYQSVEVGPGAVFGGVSFIASCGHTDSARCMTACVVAIVTSDDFSKRSDSVLVQLLMTICEELICPVLRQFEGLMFERHWIPAGKLLFKSGDTADEAYIVVSGRLRIFSRRADGTTKTLLEAARGESVGELSLLAGDEHHSYSCISVRDCETVRIPKQAFLELQARHPTCLRRFSTIIARRLRELSSKSSASHRSPMAKISTIAVVPTSSSVDVTSFVENLADALQFYGSSLHVSRELLFTKVSEDGHVEGPSDLDLDERMRRSMITHVLNDLEEAHDVLIFSLTHQLSASWCKCFIRQADQIIIVGDASSSPVVSERESQLIWPEVDAPVSNKDLVLLHDDHVALPNGTRHWFQGRHLNAHHHIRRSSHSDYGRLARRICRRAVGLVLGGGGARGLAHMGTMQALHELHVPIDMIGGTSQGAFMAGLFAMHGQLAMEESVKMFAARMGSVVELLKDATFPIMSYFSGQNFSEAIRFFFKDVRIEDLWIPYFCVTTNLTESDIEVHTTGLLWAAVRSSMTVVEYLPPMWMNGSVLIDGGYVDNLPVDIMRDRFGPDILIGVDVENKAAAFRGVHDFGSSLSGWWLLWLKVRRLVLPWGPHPKVPKFSDIVSALSYINNSRNVRSFLNEKLMDVYIRPELGSVLLLDYHKYDEIRTLGFKQARHIMGRWVMENRRLVSDVRGRTVSSVERQYSETNLQNIIPVASARSQGEFSKPQIVRSASFTSVDRQ</sequence>
<comment type="subcellular location">
    <subcellularLocation>
        <location evidence="1">Membrane</location>
    </subcellularLocation>
</comment>
<evidence type="ECO:0000256" key="6">
    <source>
        <dbReference type="ARBA" id="ARBA00022989"/>
    </source>
</evidence>
<keyword evidence="4 9" id="KW-0378">Hydrolase</keyword>
<feature type="active site" description="Proton acceptor" evidence="9">
    <location>
        <position position="910"/>
    </location>
</feature>
<dbReference type="SUPFAM" id="SSF51206">
    <property type="entry name" value="cAMP-binding domain-like"/>
    <property type="match status" value="3"/>
</dbReference>
<dbReference type="InterPro" id="IPR016035">
    <property type="entry name" value="Acyl_Trfase/lysoPLipase"/>
</dbReference>
<evidence type="ECO:0000256" key="1">
    <source>
        <dbReference type="ARBA" id="ARBA00004370"/>
    </source>
</evidence>
<evidence type="ECO:0000313" key="14">
    <source>
        <dbReference type="EMBL" id="CEO98986.1"/>
    </source>
</evidence>
<feature type="domain" description="PNPLA" evidence="13">
    <location>
        <begin position="760"/>
        <end position="923"/>
    </location>
</feature>
<feature type="short sequence motif" description="GXSXG" evidence="9">
    <location>
        <begin position="791"/>
        <end position="795"/>
    </location>
</feature>
<feature type="active site" description="Nucleophile" evidence="9">
    <location>
        <position position="793"/>
    </location>
</feature>
<accession>A0A0G4IV44</accession>
<comment type="similarity">
    <text evidence="2">Belongs to the NTE family.</text>
</comment>
<evidence type="ECO:0000256" key="4">
    <source>
        <dbReference type="ARBA" id="ARBA00022801"/>
    </source>
</evidence>
<dbReference type="PROSITE" id="PS01237">
    <property type="entry name" value="UPF0028"/>
    <property type="match status" value="1"/>
</dbReference>
<keyword evidence="7 9" id="KW-0443">Lipid metabolism</keyword>
<keyword evidence="6 11" id="KW-1133">Transmembrane helix</keyword>
<dbReference type="Pfam" id="PF00027">
    <property type="entry name" value="cNMP_binding"/>
    <property type="match status" value="2"/>
</dbReference>
<keyword evidence="5 9" id="KW-0442">Lipid degradation</keyword>
<dbReference type="InterPro" id="IPR000595">
    <property type="entry name" value="cNMP-bd_dom"/>
</dbReference>
<evidence type="ECO:0000256" key="8">
    <source>
        <dbReference type="ARBA" id="ARBA00023136"/>
    </source>
</evidence>
<dbReference type="InterPro" id="IPR002641">
    <property type="entry name" value="PNPLA_dom"/>
</dbReference>
<feature type="compositionally biased region" description="Basic and acidic residues" evidence="10">
    <location>
        <begin position="105"/>
        <end position="125"/>
    </location>
</feature>
<evidence type="ECO:0000256" key="11">
    <source>
        <dbReference type="SAM" id="Phobius"/>
    </source>
</evidence>
<dbReference type="PANTHER" id="PTHR14226:SF29">
    <property type="entry name" value="NEUROPATHY TARGET ESTERASE SWS"/>
    <property type="match status" value="1"/>
</dbReference>
<dbReference type="InterPro" id="IPR056556">
    <property type="entry name" value="NTE1_P-loop_dom"/>
</dbReference>
<evidence type="ECO:0000259" key="12">
    <source>
        <dbReference type="PROSITE" id="PS50042"/>
    </source>
</evidence>
<dbReference type="PROSITE" id="PS50042">
    <property type="entry name" value="CNMP_BINDING_3"/>
    <property type="match status" value="2"/>
</dbReference>
<feature type="transmembrane region" description="Helical" evidence="11">
    <location>
        <begin position="47"/>
        <end position="69"/>
    </location>
</feature>
<reference evidence="14 15" key="1">
    <citation type="submission" date="2015-02" db="EMBL/GenBank/DDBJ databases">
        <authorList>
            <person name="Chooi Y.-H."/>
        </authorList>
    </citation>
    <scope>NUCLEOTIDE SEQUENCE [LARGE SCALE GENOMIC DNA]</scope>
    <source>
        <strain evidence="14">E3</strain>
    </source>
</reference>
<dbReference type="InterPro" id="IPR050301">
    <property type="entry name" value="NTE"/>
</dbReference>
<dbReference type="Pfam" id="PF24179">
    <property type="entry name" value="NTE_Ploop"/>
    <property type="match status" value="1"/>
</dbReference>
<evidence type="ECO:0000256" key="10">
    <source>
        <dbReference type="SAM" id="MobiDB-lite"/>
    </source>
</evidence>
<feature type="domain" description="Cyclic nucleotide-binding" evidence="12">
    <location>
        <begin position="188"/>
        <end position="252"/>
    </location>
</feature>
<gene>
    <name evidence="14" type="ORF">PBRA_007100</name>
</gene>
<evidence type="ECO:0000256" key="5">
    <source>
        <dbReference type="ARBA" id="ARBA00022963"/>
    </source>
</evidence>
<dbReference type="AlphaFoldDB" id="A0A0G4IV44"/>
<dbReference type="OrthoDB" id="514181at2759"/>
<feature type="region of interest" description="Disordered" evidence="10">
    <location>
        <begin position="105"/>
        <end position="133"/>
    </location>
</feature>
<dbReference type="Proteomes" id="UP000039324">
    <property type="component" value="Unassembled WGS sequence"/>
</dbReference>
<dbReference type="InterPro" id="IPR018490">
    <property type="entry name" value="cNMP-bd_dom_sf"/>
</dbReference>
<dbReference type="SUPFAM" id="SSF52151">
    <property type="entry name" value="FabD/lysophospholipase-like"/>
    <property type="match status" value="1"/>
</dbReference>
<dbReference type="SMART" id="SM00100">
    <property type="entry name" value="cNMP"/>
    <property type="match status" value="2"/>
</dbReference>
<evidence type="ECO:0000256" key="9">
    <source>
        <dbReference type="PROSITE-ProRule" id="PRU01161"/>
    </source>
</evidence>
<feature type="domain" description="Cyclic nucleotide-binding" evidence="12">
    <location>
        <begin position="428"/>
        <end position="554"/>
    </location>
</feature>
<dbReference type="CDD" id="cd00038">
    <property type="entry name" value="CAP_ED"/>
    <property type="match status" value="2"/>
</dbReference>
<evidence type="ECO:0000259" key="13">
    <source>
        <dbReference type="PROSITE" id="PS51635"/>
    </source>
</evidence>
<dbReference type="PANTHER" id="PTHR14226">
    <property type="entry name" value="NEUROPATHY TARGET ESTERASE/SWISS CHEESE D.MELANOGASTER"/>
    <property type="match status" value="1"/>
</dbReference>
<dbReference type="InterPro" id="IPR001423">
    <property type="entry name" value="LysoPLipase_patatin_CS"/>
</dbReference>
<evidence type="ECO:0000256" key="7">
    <source>
        <dbReference type="ARBA" id="ARBA00023098"/>
    </source>
</evidence>
<dbReference type="Gene3D" id="2.60.120.10">
    <property type="entry name" value="Jelly Rolls"/>
    <property type="match status" value="3"/>
</dbReference>
<evidence type="ECO:0000256" key="3">
    <source>
        <dbReference type="ARBA" id="ARBA00022692"/>
    </source>
</evidence>
<dbReference type="PROSITE" id="PS51635">
    <property type="entry name" value="PNPLA"/>
    <property type="match status" value="1"/>
</dbReference>
<dbReference type="Gene3D" id="3.40.1090.10">
    <property type="entry name" value="Cytosolic phospholipase A2 catalytic domain"/>
    <property type="match status" value="1"/>
</dbReference>
<dbReference type="InterPro" id="IPR014710">
    <property type="entry name" value="RmlC-like_jellyroll"/>
</dbReference>
<feature type="short sequence motif" description="DGA/G" evidence="9">
    <location>
        <begin position="910"/>
        <end position="912"/>
    </location>
</feature>
<evidence type="ECO:0000256" key="2">
    <source>
        <dbReference type="ARBA" id="ARBA00006636"/>
    </source>
</evidence>
<dbReference type="Pfam" id="PF01734">
    <property type="entry name" value="Patatin"/>
    <property type="match status" value="1"/>
</dbReference>
<keyword evidence="3 11" id="KW-0812">Transmembrane</keyword>
<dbReference type="STRING" id="37360.A0A0G4IV44"/>
<dbReference type="GO" id="GO:0046470">
    <property type="term" value="P:phosphatidylcholine metabolic process"/>
    <property type="evidence" value="ECO:0007669"/>
    <property type="project" value="InterPro"/>
</dbReference>